<comment type="similarity">
    <text evidence="1">Belongs to the TfdA dioxygenase family.</text>
</comment>
<evidence type="ECO:0000256" key="1">
    <source>
        <dbReference type="ARBA" id="ARBA00005896"/>
    </source>
</evidence>
<evidence type="ECO:0000313" key="7">
    <source>
        <dbReference type="EMBL" id="SVA89078.1"/>
    </source>
</evidence>
<keyword evidence="5" id="KW-0408">Iron</keyword>
<evidence type="ECO:0000256" key="4">
    <source>
        <dbReference type="ARBA" id="ARBA00023002"/>
    </source>
</evidence>
<evidence type="ECO:0000259" key="6">
    <source>
        <dbReference type="Pfam" id="PF02668"/>
    </source>
</evidence>
<dbReference type="InterPro" id="IPR003819">
    <property type="entry name" value="TauD/TfdA-like"/>
</dbReference>
<evidence type="ECO:0000256" key="2">
    <source>
        <dbReference type="ARBA" id="ARBA00022723"/>
    </source>
</evidence>
<dbReference type="InterPro" id="IPR051323">
    <property type="entry name" value="AtsK-like"/>
</dbReference>
<reference evidence="7" key="1">
    <citation type="submission" date="2018-05" db="EMBL/GenBank/DDBJ databases">
        <authorList>
            <person name="Lanie J.A."/>
            <person name="Ng W.-L."/>
            <person name="Kazmierczak K.M."/>
            <person name="Andrzejewski T.M."/>
            <person name="Davidsen T.M."/>
            <person name="Wayne K.J."/>
            <person name="Tettelin H."/>
            <person name="Glass J.I."/>
            <person name="Rusch D."/>
            <person name="Podicherti R."/>
            <person name="Tsui H.-C.T."/>
            <person name="Winkler M.E."/>
        </authorList>
    </citation>
    <scope>NUCLEOTIDE SEQUENCE</scope>
</reference>
<gene>
    <name evidence="7" type="ORF">METZ01_LOCUS141932</name>
</gene>
<proteinExistence type="inferred from homology"/>
<accession>A0A381ZIC2</accession>
<keyword evidence="3" id="KW-0223">Dioxygenase</keyword>
<feature type="non-terminal residue" evidence="7">
    <location>
        <position position="1"/>
    </location>
</feature>
<dbReference type="GO" id="GO:0000908">
    <property type="term" value="F:taurine dioxygenase activity"/>
    <property type="evidence" value="ECO:0007669"/>
    <property type="project" value="TreeGrafter"/>
</dbReference>
<dbReference type="Gene3D" id="3.60.130.10">
    <property type="entry name" value="Clavaminate synthase-like"/>
    <property type="match status" value="1"/>
</dbReference>
<organism evidence="7">
    <name type="scientific">marine metagenome</name>
    <dbReference type="NCBI Taxonomy" id="408172"/>
    <lineage>
        <taxon>unclassified sequences</taxon>
        <taxon>metagenomes</taxon>
        <taxon>ecological metagenomes</taxon>
    </lineage>
</organism>
<dbReference type="GO" id="GO:0006790">
    <property type="term" value="P:sulfur compound metabolic process"/>
    <property type="evidence" value="ECO:0007669"/>
    <property type="project" value="TreeGrafter"/>
</dbReference>
<evidence type="ECO:0000256" key="3">
    <source>
        <dbReference type="ARBA" id="ARBA00022964"/>
    </source>
</evidence>
<dbReference type="SUPFAM" id="SSF51197">
    <property type="entry name" value="Clavaminate synthase-like"/>
    <property type="match status" value="1"/>
</dbReference>
<feature type="domain" description="TauD/TfdA-like" evidence="6">
    <location>
        <begin position="6"/>
        <end position="271"/>
    </location>
</feature>
<keyword evidence="2" id="KW-0479">Metal-binding</keyword>
<sequence length="277" mass="31312">VQIQKLNNDVGGLCSGINCQTVRDDSEINQIYQALCQHGLLVFPEQELGGADLTNFMSKFNTLRPRHGVEKTLEGFPHVVILSNIKENGEAIGHQPAKSIEWHSDGTGVGTRHLATCLYGVEIPKLGGDTLFANGYLSLNALPPALSKQVKSLNITYSRLYLYERLGYANKWSTEELAQFSNVTKPLVARHPVTQREALVFSIEECKSIDGMNESQSYEFLSQLLEFITDDNQIYRHQWSVGDLLVWDNRCMMHTPTEYNYATQRRRLHRVIGLEPT</sequence>
<protein>
    <recommendedName>
        <fullName evidence="6">TauD/TfdA-like domain-containing protein</fullName>
    </recommendedName>
</protein>
<dbReference type="GO" id="GO:0046872">
    <property type="term" value="F:metal ion binding"/>
    <property type="evidence" value="ECO:0007669"/>
    <property type="project" value="UniProtKB-KW"/>
</dbReference>
<dbReference type="Pfam" id="PF02668">
    <property type="entry name" value="TauD"/>
    <property type="match status" value="1"/>
</dbReference>
<dbReference type="AlphaFoldDB" id="A0A381ZIC2"/>
<dbReference type="GO" id="GO:0005737">
    <property type="term" value="C:cytoplasm"/>
    <property type="evidence" value="ECO:0007669"/>
    <property type="project" value="TreeGrafter"/>
</dbReference>
<dbReference type="PANTHER" id="PTHR30468:SF1">
    <property type="entry name" value="ALPHA-KETOGLUTARATE-DEPENDENT SULFONATE DIOXYGENASE"/>
    <property type="match status" value="1"/>
</dbReference>
<dbReference type="PANTHER" id="PTHR30468">
    <property type="entry name" value="ALPHA-KETOGLUTARATE-DEPENDENT SULFONATE DIOXYGENASE"/>
    <property type="match status" value="1"/>
</dbReference>
<dbReference type="InterPro" id="IPR042098">
    <property type="entry name" value="TauD-like_sf"/>
</dbReference>
<dbReference type="EMBL" id="UINC01021471">
    <property type="protein sequence ID" value="SVA89078.1"/>
    <property type="molecule type" value="Genomic_DNA"/>
</dbReference>
<keyword evidence="4" id="KW-0560">Oxidoreductase</keyword>
<evidence type="ECO:0000256" key="5">
    <source>
        <dbReference type="ARBA" id="ARBA00023004"/>
    </source>
</evidence>
<name>A0A381ZIC2_9ZZZZ</name>